<evidence type="ECO:0000256" key="14">
    <source>
        <dbReference type="PIRSR" id="PIRSR606539-3"/>
    </source>
</evidence>
<dbReference type="GO" id="GO:0016887">
    <property type="term" value="F:ATP hydrolysis activity"/>
    <property type="evidence" value="ECO:0007669"/>
    <property type="project" value="InterPro"/>
</dbReference>
<dbReference type="SFLD" id="SFLDG00002">
    <property type="entry name" value="C1.7:_P-type_atpase_like"/>
    <property type="match status" value="1"/>
</dbReference>
<dbReference type="Proteomes" id="UP000286415">
    <property type="component" value="Unassembled WGS sequence"/>
</dbReference>
<dbReference type="GO" id="GO:0140326">
    <property type="term" value="F:ATPase-coupled intramembrane lipid transporter activity"/>
    <property type="evidence" value="ECO:0007669"/>
    <property type="project" value="UniProtKB-EC"/>
</dbReference>
<feature type="transmembrane region" description="Helical" evidence="15">
    <location>
        <begin position="88"/>
        <end position="110"/>
    </location>
</feature>
<dbReference type="SUPFAM" id="SSF81660">
    <property type="entry name" value="Metal cation-transporting ATPase, ATP-binding domain N"/>
    <property type="match status" value="1"/>
</dbReference>
<dbReference type="SUPFAM" id="SSF56784">
    <property type="entry name" value="HAD-like"/>
    <property type="match status" value="1"/>
</dbReference>
<feature type="active site" description="4-aspartylphosphate intermediate" evidence="12">
    <location>
        <position position="247"/>
    </location>
</feature>
<feature type="binding site" evidence="13">
    <location>
        <position position="427"/>
    </location>
    <ligand>
        <name>ATP</name>
        <dbReference type="ChEBI" id="CHEBI:30616"/>
    </ligand>
</feature>
<feature type="transmembrane region" description="Helical" evidence="15">
    <location>
        <begin position="907"/>
        <end position="931"/>
    </location>
</feature>
<dbReference type="InterPro" id="IPR023298">
    <property type="entry name" value="ATPase_P-typ_TM_dom_sf"/>
</dbReference>
<evidence type="ECO:0000256" key="6">
    <source>
        <dbReference type="ARBA" id="ARBA00022840"/>
    </source>
</evidence>
<feature type="binding site" evidence="13">
    <location>
        <position position="729"/>
    </location>
    <ligand>
        <name>ATP</name>
        <dbReference type="ChEBI" id="CHEBI:30616"/>
    </ligand>
</feature>
<feature type="binding site" evidence="13">
    <location>
        <position position="545"/>
    </location>
    <ligand>
        <name>ATP</name>
        <dbReference type="ChEBI" id="CHEBI:30616"/>
    </ligand>
</feature>
<evidence type="ECO:0000256" key="10">
    <source>
        <dbReference type="ARBA" id="ARBA00023136"/>
    </source>
</evidence>
<dbReference type="SUPFAM" id="SSF81665">
    <property type="entry name" value="Calcium ATPase, transmembrane domain M"/>
    <property type="match status" value="1"/>
</dbReference>
<feature type="transmembrane region" description="Helical" evidence="15">
    <location>
        <begin position="131"/>
        <end position="157"/>
    </location>
</feature>
<dbReference type="InterPro" id="IPR001757">
    <property type="entry name" value="P_typ_ATPase"/>
</dbReference>
<feature type="transmembrane region" description="Helical" evidence="15">
    <location>
        <begin position="943"/>
        <end position="961"/>
    </location>
</feature>
<evidence type="ECO:0000256" key="9">
    <source>
        <dbReference type="ARBA" id="ARBA00022989"/>
    </source>
</evidence>
<dbReference type="GO" id="GO:0000287">
    <property type="term" value="F:magnesium ion binding"/>
    <property type="evidence" value="ECO:0007669"/>
    <property type="project" value="UniProtKB-UniRule"/>
</dbReference>
<feature type="binding site" evidence="13">
    <location>
        <position position="247"/>
    </location>
    <ligand>
        <name>ATP</name>
        <dbReference type="ChEBI" id="CHEBI:30616"/>
    </ligand>
</feature>
<dbReference type="InterPro" id="IPR023214">
    <property type="entry name" value="HAD_sf"/>
</dbReference>
<evidence type="ECO:0000256" key="13">
    <source>
        <dbReference type="PIRSR" id="PIRSR606539-2"/>
    </source>
</evidence>
<feature type="binding site" evidence="14">
    <location>
        <position position="249"/>
    </location>
    <ligand>
        <name>Mg(2+)</name>
        <dbReference type="ChEBI" id="CHEBI:18420"/>
    </ligand>
</feature>
<dbReference type="PANTHER" id="PTHR24092:SF175">
    <property type="entry name" value="PHOSPHOLIPID-TRANSPORTING ATPASE"/>
    <property type="match status" value="1"/>
</dbReference>
<feature type="binding site" evidence="13">
    <location>
        <position position="698"/>
    </location>
    <ligand>
        <name>ATP</name>
        <dbReference type="ChEBI" id="CHEBI:30616"/>
    </ligand>
</feature>
<comment type="subcellular location">
    <subcellularLocation>
        <location evidence="1 15">Membrane</location>
        <topology evidence="1 15">Multi-pass membrane protein</topology>
    </subcellularLocation>
</comment>
<dbReference type="GO" id="GO:0005886">
    <property type="term" value="C:plasma membrane"/>
    <property type="evidence" value="ECO:0007669"/>
    <property type="project" value="TreeGrafter"/>
</dbReference>
<sequence>VRLTTANLDGETSVKTHCALKKTFKNYGKILSMFPNDIQLDDVTQFKPLLIEVTYEAPHADFHRFEGNLITSTSNGAENLMPILVENLAFRGAVLHNTGCILGLVVYTGVDTKLSMNSKKRGRKYSSREGKLNFVLTLFLVTSILLCAICTILATVWSTQRANVPWFVSSRPPTRFSYVRIFISFAFIANFLVPVSLIISIELQMLMNSYLITHDPEFFDPQRGLGGSANSVHLADELGQIEFLFSDKTGTLTLNQMVFKACSILSDDGVYLFDGNDVRRLKTEAEQPCKKVTEMQQSNVWGVGSALPVHLTEFLMVVALCHTVETRSAVDEEDVSFEATSPDEKALVEGAAKYGVVLSSTNPDPKVEGGRRLLLQRRPGQNAKAKDVNLITTEEYFVDATVDYDSNRKRMTVMVRHPDGTFHIHSKGAESKLLEVEACSRSTDEQRKKALERVTEFGISGLRTLVYATRQITRDEYHSLLQERRQAMKQFGEARVQALNASNERIESGLELLAVTGVEDTLQPGVNECLESLKVAGIKVWVLTGDKEETAVAVSQAAGHFSESMTLFRITGCKEFSEAARLVFNSLNEIKSEYDEVGYAAAQEELEENVLEDVRGGKMKSTKRRQKLGSLKVSASITKKRRKRKDSTGSELPDEEFGLVVDGESLQHVLHPSLRIAFLNLCMSVNTVLCCRLTPFQKAAVVKLVQVGLGESKRGAGPVIAAVGDGGNDVSMILQADVGIGIYGQEGREATRAADYALPQFRHLQRLLFVHGQWCYHRISYTMLLYYFKCVAWVTLNMIYTFYSGFSANSWHSSLIFALFTLTLTSLPNLTFGIFEKHMTAEQLMENVKLYRSISRNANLRLSHLILFVLDGVWHGLVVFYCVYLFLAGGGQFAEAVYFDSSSHGNHFDIGLCGGSSMVYIIVSLNLRVLFMSRDINWPVAGGYIFTLVLNLLLIMAMQFVVPPWSLDYLTYIKIIRSPAFWFALPISVITANLPAMLWRVYSDFWLQTHAQNETQGARTQQKFQRTTMERMSLRQWLERDRRSQTSLPRSPSDMEFHLHLREAEEAEKSSYRQGCRDILKFISPSSVMDAKHASVYSKTKNDSCQSDTYWLFKIVQFHGSTALQSYRRKPPAT</sequence>
<dbReference type="InterPro" id="IPR023299">
    <property type="entry name" value="ATPase_P-typ_cyto_dom_N"/>
</dbReference>
<reference evidence="17 18" key="1">
    <citation type="journal article" date="2018" name="Biotechnol. Adv.">
        <title>Improved genomic resources and new bioinformatic workflow for the carcinogenic parasite Clonorchis sinensis: Biotechnological implications.</title>
        <authorList>
            <person name="Wang D."/>
            <person name="Korhonen P.K."/>
            <person name="Gasser R.B."/>
            <person name="Young N.D."/>
        </authorList>
    </citation>
    <scope>NUCLEOTIDE SEQUENCE [LARGE SCALE GENOMIC DNA]</scope>
    <source>
        <strain evidence="17">Cs-k2</strain>
    </source>
</reference>
<dbReference type="GO" id="GO:0005524">
    <property type="term" value="F:ATP binding"/>
    <property type="evidence" value="ECO:0007669"/>
    <property type="project" value="UniProtKB-UniRule"/>
</dbReference>
<feature type="binding site" evidence="14">
    <location>
        <position position="247"/>
    </location>
    <ligand>
        <name>Mg(2+)</name>
        <dbReference type="ChEBI" id="CHEBI:18420"/>
    </ligand>
</feature>
<proteinExistence type="inferred from homology"/>
<keyword evidence="5 13" id="KW-0547">Nucleotide-binding</keyword>
<keyword evidence="18" id="KW-1185">Reference proteome</keyword>
<dbReference type="PANTHER" id="PTHR24092">
    <property type="entry name" value="PROBABLE PHOSPHOLIPID-TRANSPORTING ATPASE"/>
    <property type="match status" value="1"/>
</dbReference>
<keyword evidence="3 15" id="KW-0812">Transmembrane</keyword>
<feature type="transmembrane region" description="Helical" evidence="15">
    <location>
        <begin position="865"/>
        <end position="887"/>
    </location>
</feature>
<dbReference type="NCBIfam" id="TIGR01494">
    <property type="entry name" value="ATPase_P-type"/>
    <property type="match status" value="1"/>
</dbReference>
<feature type="binding site" evidence="13">
    <location>
        <position position="544"/>
    </location>
    <ligand>
        <name>ATP</name>
        <dbReference type="ChEBI" id="CHEBI:30616"/>
    </ligand>
</feature>
<evidence type="ECO:0000256" key="12">
    <source>
        <dbReference type="PIRSR" id="PIRSR606539-1"/>
    </source>
</evidence>
<dbReference type="PRINTS" id="PR00119">
    <property type="entry name" value="CATATPASE"/>
</dbReference>
<dbReference type="EMBL" id="NIRI02000013">
    <property type="protein sequence ID" value="KAG5453203.1"/>
    <property type="molecule type" value="Genomic_DNA"/>
</dbReference>
<evidence type="ECO:0000256" key="2">
    <source>
        <dbReference type="ARBA" id="ARBA00008109"/>
    </source>
</evidence>
<evidence type="ECO:0000256" key="8">
    <source>
        <dbReference type="ARBA" id="ARBA00022967"/>
    </source>
</evidence>
<evidence type="ECO:0000256" key="11">
    <source>
        <dbReference type="ARBA" id="ARBA00034036"/>
    </source>
</evidence>
<dbReference type="InterPro" id="IPR018303">
    <property type="entry name" value="ATPase_P-typ_P_site"/>
</dbReference>
<feature type="binding site" evidence="13">
    <location>
        <position position="248"/>
    </location>
    <ligand>
        <name>ATP</name>
        <dbReference type="ChEBI" id="CHEBI:30616"/>
    </ligand>
</feature>
<comment type="similarity">
    <text evidence="2 15">Belongs to the cation transport ATPase (P-type) (TC 3.A.3) family. Type IV subfamily.</text>
</comment>
<evidence type="ECO:0000256" key="15">
    <source>
        <dbReference type="RuleBase" id="RU362033"/>
    </source>
</evidence>
<reference evidence="17 18" key="2">
    <citation type="journal article" date="2021" name="Genomics">
        <title>High-quality reference genome for Clonorchis sinensis.</title>
        <authorList>
            <person name="Young N.D."/>
            <person name="Stroehlein A.J."/>
            <person name="Kinkar L."/>
            <person name="Wang T."/>
            <person name="Sohn W.M."/>
            <person name="Chang B.C.H."/>
            <person name="Kaur P."/>
            <person name="Weisz D."/>
            <person name="Dudchenko O."/>
            <person name="Aiden E.L."/>
            <person name="Korhonen P.K."/>
            <person name="Gasser R.B."/>
        </authorList>
    </citation>
    <scope>NUCLEOTIDE SEQUENCE [LARGE SCALE GENOMIC DNA]</scope>
    <source>
        <strain evidence="17">Cs-k2</strain>
    </source>
</reference>
<comment type="cofactor">
    <cofactor evidence="14">
        <name>Mg(2+)</name>
        <dbReference type="ChEBI" id="CHEBI:18420"/>
    </cofactor>
</comment>
<evidence type="ECO:0000259" key="16">
    <source>
        <dbReference type="Pfam" id="PF16212"/>
    </source>
</evidence>
<dbReference type="GO" id="GO:0045332">
    <property type="term" value="P:phospholipid translocation"/>
    <property type="evidence" value="ECO:0007669"/>
    <property type="project" value="TreeGrafter"/>
</dbReference>
<feature type="binding site" evidence="13">
    <location>
        <position position="249"/>
    </location>
    <ligand>
        <name>ATP</name>
        <dbReference type="ChEBI" id="CHEBI:30616"/>
    </ligand>
</feature>
<dbReference type="SFLD" id="SFLDF00027">
    <property type="entry name" value="p-type_atpase"/>
    <property type="match status" value="1"/>
</dbReference>
<dbReference type="Gene3D" id="3.40.50.1000">
    <property type="entry name" value="HAD superfamily/HAD-like"/>
    <property type="match status" value="1"/>
</dbReference>
<dbReference type="OrthoDB" id="377733at2759"/>
<evidence type="ECO:0000256" key="3">
    <source>
        <dbReference type="ARBA" id="ARBA00022692"/>
    </source>
</evidence>
<accession>A0A8T1MVN2</accession>
<dbReference type="InterPro" id="IPR006539">
    <property type="entry name" value="P-type_ATPase_IV"/>
</dbReference>
<name>A0A8T1MVN2_CLOSI</name>
<dbReference type="InterPro" id="IPR036412">
    <property type="entry name" value="HAD-like_sf"/>
</dbReference>
<keyword evidence="10 15" id="KW-0472">Membrane</keyword>
<feature type="transmembrane region" description="Helical" evidence="15">
    <location>
        <begin position="981"/>
        <end position="1002"/>
    </location>
</feature>
<evidence type="ECO:0000256" key="7">
    <source>
        <dbReference type="ARBA" id="ARBA00022842"/>
    </source>
</evidence>
<protein>
    <recommendedName>
        <fullName evidence="15">Phospholipid-transporting ATPase</fullName>
        <ecNumber evidence="15">7.6.2.1</ecNumber>
    </recommendedName>
</protein>
<dbReference type="InterPro" id="IPR044492">
    <property type="entry name" value="P_typ_ATPase_HD_dom"/>
</dbReference>
<evidence type="ECO:0000256" key="5">
    <source>
        <dbReference type="ARBA" id="ARBA00022741"/>
    </source>
</evidence>
<dbReference type="EC" id="7.6.2.1" evidence="15"/>
<dbReference type="Gene3D" id="3.40.1110.10">
    <property type="entry name" value="Calcium-transporting ATPase, cytoplasmic domain N"/>
    <property type="match status" value="1"/>
</dbReference>
<dbReference type="Pfam" id="PF16212">
    <property type="entry name" value="PhoLip_ATPase_C"/>
    <property type="match status" value="1"/>
</dbReference>
<keyword evidence="4 14" id="KW-0479">Metal-binding</keyword>
<keyword evidence="6 13" id="KW-0067">ATP-binding</keyword>
<dbReference type="InterPro" id="IPR032630">
    <property type="entry name" value="P_typ_ATPase_c"/>
</dbReference>
<keyword evidence="8 15" id="KW-1278">Translocase</keyword>
<evidence type="ECO:0000313" key="18">
    <source>
        <dbReference type="Proteomes" id="UP000286415"/>
    </source>
</evidence>
<organism evidence="17 18">
    <name type="scientific">Clonorchis sinensis</name>
    <name type="common">Chinese liver fluke</name>
    <dbReference type="NCBI Taxonomy" id="79923"/>
    <lineage>
        <taxon>Eukaryota</taxon>
        <taxon>Metazoa</taxon>
        <taxon>Spiralia</taxon>
        <taxon>Lophotrochozoa</taxon>
        <taxon>Platyhelminthes</taxon>
        <taxon>Trematoda</taxon>
        <taxon>Digenea</taxon>
        <taxon>Opisthorchiida</taxon>
        <taxon>Opisthorchiata</taxon>
        <taxon>Opisthorchiidae</taxon>
        <taxon>Clonorchis</taxon>
    </lineage>
</organism>
<feature type="binding site" evidence="14">
    <location>
        <position position="729"/>
    </location>
    <ligand>
        <name>Mg(2+)</name>
        <dbReference type="ChEBI" id="CHEBI:18420"/>
    </ligand>
</feature>
<dbReference type="Pfam" id="PF13246">
    <property type="entry name" value="Cation_ATPase"/>
    <property type="match status" value="1"/>
</dbReference>
<comment type="caution">
    <text evidence="17">The sequence shown here is derived from an EMBL/GenBank/DDBJ whole genome shotgun (WGS) entry which is preliminary data.</text>
</comment>
<feature type="transmembrane region" description="Helical" evidence="15">
    <location>
        <begin position="177"/>
        <end position="199"/>
    </location>
</feature>
<keyword evidence="7 14" id="KW-0460">Magnesium</keyword>
<feature type="binding site" evidence="13">
    <location>
        <position position="344"/>
    </location>
    <ligand>
        <name>ATP</name>
        <dbReference type="ChEBI" id="CHEBI:30616"/>
    </ligand>
</feature>
<feature type="non-terminal residue" evidence="17">
    <location>
        <position position="1"/>
    </location>
</feature>
<keyword evidence="9 15" id="KW-1133">Transmembrane helix</keyword>
<comment type="catalytic activity">
    <reaction evidence="11 15">
        <text>ATP + H2O + phospholipidSide 1 = ADP + phosphate + phospholipidSide 2.</text>
        <dbReference type="EC" id="7.6.2.1"/>
    </reaction>
</comment>
<feature type="domain" description="P-type ATPase C-terminal" evidence="16">
    <location>
        <begin position="752"/>
        <end position="1007"/>
    </location>
</feature>
<evidence type="ECO:0000313" key="17">
    <source>
        <dbReference type="EMBL" id="KAG5453203.1"/>
    </source>
</evidence>
<evidence type="ECO:0000256" key="4">
    <source>
        <dbReference type="ARBA" id="ARBA00022723"/>
    </source>
</evidence>
<dbReference type="SFLD" id="SFLDS00003">
    <property type="entry name" value="Haloacid_Dehalogenase"/>
    <property type="match status" value="1"/>
</dbReference>
<dbReference type="GO" id="GO:0005783">
    <property type="term" value="C:endoplasmic reticulum"/>
    <property type="evidence" value="ECO:0007669"/>
    <property type="project" value="TreeGrafter"/>
</dbReference>
<dbReference type="AlphaFoldDB" id="A0A8T1MVN2"/>
<feature type="binding site" evidence="13">
    <location>
        <position position="728"/>
    </location>
    <ligand>
        <name>ATP</name>
        <dbReference type="ChEBI" id="CHEBI:30616"/>
    </ligand>
</feature>
<feature type="binding site" evidence="13">
    <location>
        <position position="463"/>
    </location>
    <ligand>
        <name>ATP</name>
        <dbReference type="ChEBI" id="CHEBI:30616"/>
    </ligand>
</feature>
<feature type="transmembrane region" description="Helical" evidence="15">
    <location>
        <begin position="784"/>
        <end position="803"/>
    </location>
</feature>
<gene>
    <name evidence="17" type="ORF">CSKR_112767</name>
</gene>
<feature type="transmembrane region" description="Helical" evidence="15">
    <location>
        <begin position="815"/>
        <end position="835"/>
    </location>
</feature>
<dbReference type="NCBIfam" id="TIGR01652">
    <property type="entry name" value="ATPase-Plipid"/>
    <property type="match status" value="1"/>
</dbReference>
<dbReference type="PROSITE" id="PS00154">
    <property type="entry name" value="ATPASE_E1_E2"/>
    <property type="match status" value="1"/>
</dbReference>
<feature type="binding site" evidence="13">
    <location>
        <position position="692"/>
    </location>
    <ligand>
        <name>ATP</name>
        <dbReference type="ChEBI" id="CHEBI:30616"/>
    </ligand>
</feature>
<feature type="binding site" evidence="14">
    <location>
        <position position="725"/>
    </location>
    <ligand>
        <name>Mg(2+)</name>
        <dbReference type="ChEBI" id="CHEBI:18420"/>
    </ligand>
</feature>
<feature type="binding site" evidence="13">
    <location>
        <position position="546"/>
    </location>
    <ligand>
        <name>ATP</name>
        <dbReference type="ChEBI" id="CHEBI:30616"/>
    </ligand>
</feature>
<evidence type="ECO:0000256" key="1">
    <source>
        <dbReference type="ARBA" id="ARBA00004141"/>
    </source>
</evidence>